<feature type="domain" description="LD-carboxypeptidase N-terminal" evidence="7">
    <location>
        <begin position="42"/>
        <end position="159"/>
    </location>
</feature>
<dbReference type="InterPro" id="IPR027478">
    <property type="entry name" value="LdcA_N"/>
</dbReference>
<evidence type="ECO:0000313" key="9">
    <source>
        <dbReference type="EMBL" id="MFC4361052.1"/>
    </source>
</evidence>
<keyword evidence="3" id="KW-0645">Protease</keyword>
<feature type="domain" description="LD-carboxypeptidase C-terminal" evidence="8">
    <location>
        <begin position="217"/>
        <end position="331"/>
    </location>
</feature>
<dbReference type="InterPro" id="IPR040449">
    <property type="entry name" value="Peptidase_S66_N"/>
</dbReference>
<evidence type="ECO:0000256" key="5">
    <source>
        <dbReference type="ARBA" id="ARBA00022825"/>
    </source>
</evidence>
<dbReference type="CDD" id="cd07025">
    <property type="entry name" value="Peptidase_S66"/>
    <property type="match status" value="1"/>
</dbReference>
<comment type="similarity">
    <text evidence="1">Belongs to the peptidase S66 family.</text>
</comment>
<feature type="signal peptide" evidence="6">
    <location>
        <begin position="1"/>
        <end position="24"/>
    </location>
</feature>
<evidence type="ECO:0000259" key="8">
    <source>
        <dbReference type="Pfam" id="PF17676"/>
    </source>
</evidence>
<accession>A0ABV8V1M3</accession>
<dbReference type="SUPFAM" id="SSF52317">
    <property type="entry name" value="Class I glutamine amidotransferase-like"/>
    <property type="match status" value="1"/>
</dbReference>
<evidence type="ECO:0000313" key="10">
    <source>
        <dbReference type="Proteomes" id="UP001595840"/>
    </source>
</evidence>
<evidence type="ECO:0000256" key="6">
    <source>
        <dbReference type="SAM" id="SignalP"/>
    </source>
</evidence>
<dbReference type="Gene3D" id="3.40.50.10740">
    <property type="entry name" value="Class I glutamine amidotransferase-like"/>
    <property type="match status" value="1"/>
</dbReference>
<reference evidence="10" key="1">
    <citation type="journal article" date="2019" name="Int. J. Syst. Evol. Microbiol.">
        <title>The Global Catalogue of Microorganisms (GCM) 10K type strain sequencing project: providing services to taxonomists for standard genome sequencing and annotation.</title>
        <authorList>
            <consortium name="The Broad Institute Genomics Platform"/>
            <consortium name="The Broad Institute Genome Sequencing Center for Infectious Disease"/>
            <person name="Wu L."/>
            <person name="Ma J."/>
        </authorList>
    </citation>
    <scope>NUCLEOTIDE SEQUENCE [LARGE SCALE GENOMIC DNA]</scope>
    <source>
        <strain evidence="10">CECT 8570</strain>
    </source>
</reference>
<keyword evidence="4" id="KW-0378">Hydrolase</keyword>
<dbReference type="Gene3D" id="3.50.30.60">
    <property type="entry name" value="LD-carboxypeptidase A C-terminal domain-like"/>
    <property type="match status" value="1"/>
</dbReference>
<dbReference type="Pfam" id="PF17676">
    <property type="entry name" value="Peptidase_S66C"/>
    <property type="match status" value="1"/>
</dbReference>
<organism evidence="9 10">
    <name type="scientific">Simiduia curdlanivorans</name>
    <dbReference type="NCBI Taxonomy" id="1492769"/>
    <lineage>
        <taxon>Bacteria</taxon>
        <taxon>Pseudomonadati</taxon>
        <taxon>Pseudomonadota</taxon>
        <taxon>Gammaproteobacteria</taxon>
        <taxon>Cellvibrionales</taxon>
        <taxon>Cellvibrionaceae</taxon>
        <taxon>Simiduia</taxon>
    </lineage>
</organism>
<keyword evidence="5" id="KW-0720">Serine protease</keyword>
<dbReference type="PANTHER" id="PTHR30237">
    <property type="entry name" value="MURAMOYLTETRAPEPTIDE CARBOXYPEPTIDASE"/>
    <property type="match status" value="1"/>
</dbReference>
<feature type="chain" id="PRO_5046634702" evidence="6">
    <location>
        <begin position="25"/>
        <end position="346"/>
    </location>
</feature>
<comment type="caution">
    <text evidence="9">The sequence shown here is derived from an EMBL/GenBank/DDBJ whole genome shotgun (WGS) entry which is preliminary data.</text>
</comment>
<proteinExistence type="inferred from homology"/>
<keyword evidence="10" id="KW-1185">Reference proteome</keyword>
<dbReference type="InterPro" id="IPR003507">
    <property type="entry name" value="S66_fam"/>
</dbReference>
<evidence type="ECO:0000256" key="4">
    <source>
        <dbReference type="ARBA" id="ARBA00022801"/>
    </source>
</evidence>
<dbReference type="Proteomes" id="UP001595840">
    <property type="component" value="Unassembled WGS sequence"/>
</dbReference>
<dbReference type="Pfam" id="PF02016">
    <property type="entry name" value="Peptidase_S66"/>
    <property type="match status" value="1"/>
</dbReference>
<name>A0ABV8V1M3_9GAMM</name>
<evidence type="ECO:0000256" key="1">
    <source>
        <dbReference type="ARBA" id="ARBA00010233"/>
    </source>
</evidence>
<keyword evidence="2" id="KW-0121">Carboxypeptidase</keyword>
<sequence>MHRRALFKLALAAGAVGASGWAGAKTTPALLKPKALRAGMTVGLVAPASPAPERDEVHFGLDIIRSLGFNAQAGKHVFEKNQYLAGSDEQRAADINSFFADPSVDAIFCLRGGYGSARLLPLLDYRRIAQNPKVLLGYSDITALLNGLQRQTGLVTFHGPVAAHGLTDYSVAEFQKVLQPARFTEPLVIGAAPEFEPRPGRLDKANRLTVIRGGKASGRLVGGNLTVLTSLLGTPFEPEVKGAILFLEDIGEEPYRLDRMLTQWWLAGKLQQLNGIVFGKFTEAKASGNSFSIEDVLRSRCEALAIPVLRGTMIGHVADQTTVPLGVLAELDADAGRLTLLESAVS</sequence>
<dbReference type="PANTHER" id="PTHR30237:SF2">
    <property type="entry name" value="MUREIN TETRAPEPTIDE CARBOXYPEPTIDASE"/>
    <property type="match status" value="1"/>
</dbReference>
<gene>
    <name evidence="9" type="ORF">ACFOX3_02000</name>
</gene>
<evidence type="ECO:0000256" key="3">
    <source>
        <dbReference type="ARBA" id="ARBA00022670"/>
    </source>
</evidence>
<dbReference type="InterPro" id="IPR040921">
    <property type="entry name" value="Peptidase_S66C"/>
</dbReference>
<protein>
    <submittedName>
        <fullName evidence="9">LD-carboxypeptidase</fullName>
    </submittedName>
</protein>
<dbReference type="SUPFAM" id="SSF141986">
    <property type="entry name" value="LD-carboxypeptidase A C-terminal domain-like"/>
    <property type="match status" value="1"/>
</dbReference>
<dbReference type="RefSeq" id="WP_290260358.1">
    <property type="nucleotide sequence ID" value="NZ_JAUFQG010000004.1"/>
</dbReference>
<evidence type="ECO:0000256" key="2">
    <source>
        <dbReference type="ARBA" id="ARBA00022645"/>
    </source>
</evidence>
<dbReference type="EMBL" id="JBHSCX010000003">
    <property type="protein sequence ID" value="MFC4361052.1"/>
    <property type="molecule type" value="Genomic_DNA"/>
</dbReference>
<evidence type="ECO:0000259" key="7">
    <source>
        <dbReference type="Pfam" id="PF02016"/>
    </source>
</evidence>
<keyword evidence="6" id="KW-0732">Signal</keyword>
<dbReference type="PIRSF" id="PIRSF028757">
    <property type="entry name" value="LD-carboxypeptidase"/>
    <property type="match status" value="1"/>
</dbReference>
<dbReference type="InterPro" id="IPR029062">
    <property type="entry name" value="Class_I_gatase-like"/>
</dbReference>
<dbReference type="InterPro" id="IPR027461">
    <property type="entry name" value="Carboxypeptidase_A_C_sf"/>
</dbReference>